<feature type="domain" description="Rieske" evidence="5">
    <location>
        <begin position="75"/>
        <end position="150"/>
    </location>
</feature>
<comment type="caution">
    <text evidence="6">The sequence shown here is derived from an EMBL/GenBank/DDBJ whole genome shotgun (WGS) entry which is preliminary data.</text>
</comment>
<name>A0ABS0INK1_9BACT</name>
<dbReference type="EMBL" id="JADQDQ010000023">
    <property type="protein sequence ID" value="MBF9239943.1"/>
    <property type="molecule type" value="Genomic_DNA"/>
</dbReference>
<evidence type="ECO:0000256" key="3">
    <source>
        <dbReference type="ARBA" id="ARBA00023004"/>
    </source>
</evidence>
<evidence type="ECO:0000256" key="2">
    <source>
        <dbReference type="ARBA" id="ARBA00022723"/>
    </source>
</evidence>
<keyword evidence="7" id="KW-1185">Reference proteome</keyword>
<evidence type="ECO:0000313" key="6">
    <source>
        <dbReference type="EMBL" id="MBF9239943.1"/>
    </source>
</evidence>
<keyword evidence="4" id="KW-0411">Iron-sulfur</keyword>
<sequence>MVNSSAMERKEFLQLFGLGATALLASACLKSCGSKSSDPIPGAANVDFTVSLAASSSSSSSIDLNDASKGYIYGANRAVIVARTAVGAYVAFQAPCPHDGTSVYFDQRQTRVVSPNHYAIFSGSGGVVSGPVSRALKQYTVAHTGTTLRISG</sequence>
<dbReference type="Gene3D" id="2.102.10.10">
    <property type="entry name" value="Rieske [2Fe-2S] iron-sulphur domain"/>
    <property type="match status" value="1"/>
</dbReference>
<dbReference type="Proteomes" id="UP000597617">
    <property type="component" value="Unassembled WGS sequence"/>
</dbReference>
<keyword evidence="3" id="KW-0408">Iron</keyword>
<dbReference type="InterPro" id="IPR017941">
    <property type="entry name" value="Rieske_2Fe-2S"/>
</dbReference>
<evidence type="ECO:0000313" key="7">
    <source>
        <dbReference type="Proteomes" id="UP000597617"/>
    </source>
</evidence>
<dbReference type="Pfam" id="PF00355">
    <property type="entry name" value="Rieske"/>
    <property type="match status" value="1"/>
</dbReference>
<evidence type="ECO:0000256" key="4">
    <source>
        <dbReference type="ARBA" id="ARBA00023014"/>
    </source>
</evidence>
<dbReference type="SUPFAM" id="SSF50022">
    <property type="entry name" value="ISP domain"/>
    <property type="match status" value="1"/>
</dbReference>
<keyword evidence="2" id="KW-0479">Metal-binding</keyword>
<accession>A0ABS0INK1</accession>
<gene>
    <name evidence="6" type="ORF">I2I05_21300</name>
</gene>
<keyword evidence="1" id="KW-0001">2Fe-2S</keyword>
<organism evidence="6 7">
    <name type="scientific">Hymenobacter jeongseonensis</name>
    <dbReference type="NCBI Taxonomy" id="2791027"/>
    <lineage>
        <taxon>Bacteria</taxon>
        <taxon>Pseudomonadati</taxon>
        <taxon>Bacteroidota</taxon>
        <taxon>Cytophagia</taxon>
        <taxon>Cytophagales</taxon>
        <taxon>Hymenobacteraceae</taxon>
        <taxon>Hymenobacter</taxon>
    </lineage>
</organism>
<evidence type="ECO:0000256" key="1">
    <source>
        <dbReference type="ARBA" id="ARBA00022714"/>
    </source>
</evidence>
<proteinExistence type="predicted"/>
<protein>
    <submittedName>
        <fullName evidence="6">Rieske 2Fe-2S domain-containing protein</fullName>
    </submittedName>
</protein>
<evidence type="ECO:0000259" key="5">
    <source>
        <dbReference type="PROSITE" id="PS51296"/>
    </source>
</evidence>
<reference evidence="6 7" key="1">
    <citation type="submission" date="2020-11" db="EMBL/GenBank/DDBJ databases">
        <authorList>
            <person name="Kim M.K."/>
        </authorList>
    </citation>
    <scope>NUCLEOTIDE SEQUENCE [LARGE SCALE GENOMIC DNA]</scope>
    <source>
        <strain evidence="6 7">BT683</strain>
    </source>
</reference>
<dbReference type="InterPro" id="IPR036922">
    <property type="entry name" value="Rieske_2Fe-2S_sf"/>
</dbReference>
<dbReference type="PROSITE" id="PS51296">
    <property type="entry name" value="RIESKE"/>
    <property type="match status" value="1"/>
</dbReference>
<dbReference type="RefSeq" id="WP_196284294.1">
    <property type="nucleotide sequence ID" value="NZ_JADQDQ010000023.1"/>
</dbReference>